<comment type="caution">
    <text evidence="1">The sequence shown here is derived from an EMBL/GenBank/DDBJ whole genome shotgun (WGS) entry which is preliminary data.</text>
</comment>
<protein>
    <submittedName>
        <fullName evidence="1">Uncharacterized protein</fullName>
    </submittedName>
</protein>
<reference evidence="2" key="1">
    <citation type="journal article" date="2020" name="Nat. Commun.">
        <title>Genome sequence of the cluster root forming white lupin.</title>
        <authorList>
            <person name="Hufnagel B."/>
            <person name="Marques A."/>
            <person name="Soriano A."/>
            <person name="Marques L."/>
            <person name="Divol F."/>
            <person name="Doumas P."/>
            <person name="Sallet E."/>
            <person name="Mancinotti D."/>
            <person name="Carrere S."/>
            <person name="Marande W."/>
            <person name="Arribat S."/>
            <person name="Keller J."/>
            <person name="Huneau C."/>
            <person name="Blein T."/>
            <person name="Aime D."/>
            <person name="Laguerre M."/>
            <person name="Taylor J."/>
            <person name="Schubert V."/>
            <person name="Nelson M."/>
            <person name="Geu-Flores F."/>
            <person name="Crespi M."/>
            <person name="Gallardo-Guerrero K."/>
            <person name="Delaux P.-M."/>
            <person name="Salse J."/>
            <person name="Berges H."/>
            <person name="Guyot R."/>
            <person name="Gouzy J."/>
            <person name="Peret B."/>
        </authorList>
    </citation>
    <scope>NUCLEOTIDE SEQUENCE [LARGE SCALE GENOMIC DNA]</scope>
    <source>
        <strain evidence="2">cv. Amiga</strain>
    </source>
</reference>
<organism evidence="1 2">
    <name type="scientific">Lupinus albus</name>
    <name type="common">White lupine</name>
    <name type="synonym">Lupinus termis</name>
    <dbReference type="NCBI Taxonomy" id="3870"/>
    <lineage>
        <taxon>Eukaryota</taxon>
        <taxon>Viridiplantae</taxon>
        <taxon>Streptophyta</taxon>
        <taxon>Embryophyta</taxon>
        <taxon>Tracheophyta</taxon>
        <taxon>Spermatophyta</taxon>
        <taxon>Magnoliopsida</taxon>
        <taxon>eudicotyledons</taxon>
        <taxon>Gunneridae</taxon>
        <taxon>Pentapetalae</taxon>
        <taxon>rosids</taxon>
        <taxon>fabids</taxon>
        <taxon>Fabales</taxon>
        <taxon>Fabaceae</taxon>
        <taxon>Papilionoideae</taxon>
        <taxon>50 kb inversion clade</taxon>
        <taxon>genistoids sensu lato</taxon>
        <taxon>core genistoids</taxon>
        <taxon>Genisteae</taxon>
        <taxon>Lupinus</taxon>
    </lineage>
</organism>
<dbReference type="EMBL" id="WOCE01000024">
    <property type="protein sequence ID" value="KAE9586453.1"/>
    <property type="molecule type" value="Genomic_DNA"/>
</dbReference>
<dbReference type="Proteomes" id="UP000447434">
    <property type="component" value="Chromosome 24"/>
</dbReference>
<proteinExistence type="predicted"/>
<sequence>MHEERRTEATEASLLASPSPCLEVILFDVVFPVKPIHCHEYDTTMVVDAGRCHSDVGCRSGFWKDLYESEKR</sequence>
<keyword evidence="2" id="KW-1185">Reference proteome</keyword>
<evidence type="ECO:0000313" key="1">
    <source>
        <dbReference type="EMBL" id="KAE9586453.1"/>
    </source>
</evidence>
<dbReference type="AlphaFoldDB" id="A0A6A4N1A2"/>
<name>A0A6A4N1A2_LUPAL</name>
<evidence type="ECO:0000313" key="2">
    <source>
        <dbReference type="Proteomes" id="UP000447434"/>
    </source>
</evidence>
<accession>A0A6A4N1A2</accession>
<gene>
    <name evidence="1" type="ORF">Lalb_Chr24g0402161</name>
</gene>